<dbReference type="Pfam" id="PF03460">
    <property type="entry name" value="NIR_SIR_ferr"/>
    <property type="match status" value="2"/>
</dbReference>
<comment type="cofactor">
    <cofactor evidence="2">
        <name>[4Fe-4S] cluster</name>
        <dbReference type="ChEBI" id="CHEBI:49883"/>
    </cofactor>
</comment>
<dbReference type="OrthoDB" id="9803707at2"/>
<dbReference type="SUPFAM" id="SSF55124">
    <property type="entry name" value="Nitrite/Sulfite reductase N-terminal domain-like"/>
    <property type="match status" value="2"/>
</dbReference>
<accession>A0A178INP5</accession>
<dbReference type="GO" id="GO:0000103">
    <property type="term" value="P:sulfate assimilation"/>
    <property type="evidence" value="ECO:0007669"/>
    <property type="project" value="TreeGrafter"/>
</dbReference>
<dbReference type="Pfam" id="PF01077">
    <property type="entry name" value="NIR_SIR"/>
    <property type="match status" value="1"/>
</dbReference>
<sequence length="593" mass="65082">MSTDPVAAPAAPKPLSANEGIKARSNFLRGTIAQEVADTSTGAIGEENSQLTKFHGLYIQDDRDQRRERAKLKQEKAYGFMLRVRLPGGRCTPEQYLKIDRLGEELASPSLRLTTRQTFQFHGVAKGDLKKLVQGLHQVWLDSIAACGDVNRNVMAPPNPERSAVHQRVYELAKGFSEFALPKSRAYHEIWLDEELVAGGEPKPESPAAPAPEVEPMYGPTYLPRKFKVGFAVPPSNDVDVFSQDLGFIAVVENGELAGFNVTAGGGMGMSHGNAETYPRLGDLIGFVTPDKVNALGFAAITTQRDYGDRTNRKHARLKYTIADRGIAWFKAEVERRAGFAFEPARPFRFTTISDEYGWHRAADGTWFHLLFILSGRIKDTPGWPMRAALREIAQIHTGDFRLTPSQNLSISGITDEQRPRIEAILQKHGLNETHQVSGLRLNALSCVALPTCGLALAESERALPGLLDKLEIVLDAAGLRRDAISIRMTGCPNGCARPYIGEIAFVGRAPNKYALFLGAKLDGSRLNTLYAPSVSLEEGVEILTPILHRYARERGEGEEFGDFCQRTVLAEKKAETENTANGETPSATTATV</sequence>
<dbReference type="RefSeq" id="WP_068769424.1">
    <property type="nucleotide sequence ID" value="NZ_CP109796.1"/>
</dbReference>
<evidence type="ECO:0000256" key="7">
    <source>
        <dbReference type="ARBA" id="ARBA00023002"/>
    </source>
</evidence>
<feature type="domain" description="Nitrite/Sulfite reductase ferredoxin-like" evidence="12">
    <location>
        <begin position="362"/>
        <end position="428"/>
    </location>
</feature>
<dbReference type="AlphaFoldDB" id="A0A178INP5"/>
<evidence type="ECO:0000313" key="13">
    <source>
        <dbReference type="EMBL" id="OAM90696.1"/>
    </source>
</evidence>
<evidence type="ECO:0000256" key="5">
    <source>
        <dbReference type="ARBA" id="ARBA00022617"/>
    </source>
</evidence>
<evidence type="ECO:0000256" key="8">
    <source>
        <dbReference type="ARBA" id="ARBA00023004"/>
    </source>
</evidence>
<name>A0A178INP5_9BACT</name>
<dbReference type="InterPro" id="IPR045169">
    <property type="entry name" value="NO2/SO3_Rdtase_4Fe4S_prot"/>
</dbReference>
<dbReference type="InterPro" id="IPR006067">
    <property type="entry name" value="NO2/SO3_Rdtase_4Fe4S_dom"/>
</dbReference>
<gene>
    <name evidence="13" type="ORF">AW736_06750</name>
</gene>
<comment type="caution">
    <text evidence="13">The sequence shown here is derived from an EMBL/GenBank/DDBJ whole genome shotgun (WGS) entry which is preliminary data.</text>
</comment>
<evidence type="ECO:0000256" key="1">
    <source>
        <dbReference type="ARBA" id="ARBA00001929"/>
    </source>
</evidence>
<dbReference type="EMBL" id="LRRQ01000052">
    <property type="protein sequence ID" value="OAM90696.1"/>
    <property type="molecule type" value="Genomic_DNA"/>
</dbReference>
<dbReference type="InterPro" id="IPR045854">
    <property type="entry name" value="NO2/SO3_Rdtase_4Fe4S_sf"/>
</dbReference>
<comment type="cofactor">
    <cofactor evidence="1">
        <name>siroheme</name>
        <dbReference type="ChEBI" id="CHEBI:60052"/>
    </cofactor>
</comment>
<keyword evidence="6" id="KW-0479">Metal-binding</keyword>
<proteinExistence type="inferred from homology"/>
<evidence type="ECO:0000256" key="2">
    <source>
        <dbReference type="ARBA" id="ARBA00001966"/>
    </source>
</evidence>
<dbReference type="InterPro" id="IPR005117">
    <property type="entry name" value="NiRdtase/SiRdtase_haem-b_fer"/>
</dbReference>
<keyword evidence="7" id="KW-0560">Oxidoreductase</keyword>
<dbReference type="InterPro" id="IPR006066">
    <property type="entry name" value="NO2/SO3_Rdtase_FeS/sirohaem_BS"/>
</dbReference>
<evidence type="ECO:0000259" key="11">
    <source>
        <dbReference type="Pfam" id="PF01077"/>
    </source>
</evidence>
<evidence type="ECO:0000256" key="4">
    <source>
        <dbReference type="ARBA" id="ARBA00022485"/>
    </source>
</evidence>
<dbReference type="PROSITE" id="PS00365">
    <property type="entry name" value="NIR_SIR"/>
    <property type="match status" value="1"/>
</dbReference>
<comment type="similarity">
    <text evidence="3">Belongs to the nitrite and sulfite reductase 4Fe-4S domain family.</text>
</comment>
<dbReference type="PRINTS" id="PR00397">
    <property type="entry name" value="SIROHAEM"/>
</dbReference>
<feature type="domain" description="Nitrite/Sulfite reductase ferredoxin-like" evidence="12">
    <location>
        <begin position="73"/>
        <end position="138"/>
    </location>
</feature>
<dbReference type="NCBIfam" id="NF010029">
    <property type="entry name" value="PRK13504.1"/>
    <property type="match status" value="1"/>
</dbReference>
<keyword evidence="9" id="KW-0411">Iron-sulfur</keyword>
<keyword evidence="4" id="KW-0004">4Fe-4S</keyword>
<organism evidence="13 14">
    <name type="scientific">Termitidicoccus mucosus</name>
    <dbReference type="NCBI Taxonomy" id="1184151"/>
    <lineage>
        <taxon>Bacteria</taxon>
        <taxon>Pseudomonadati</taxon>
        <taxon>Verrucomicrobiota</taxon>
        <taxon>Opitutia</taxon>
        <taxon>Opitutales</taxon>
        <taxon>Opitutaceae</taxon>
        <taxon>Termitidicoccus</taxon>
    </lineage>
</organism>
<dbReference type="Gene3D" id="3.30.413.10">
    <property type="entry name" value="Sulfite Reductase Hemoprotein, domain 1"/>
    <property type="match status" value="2"/>
</dbReference>
<dbReference type="InterPro" id="IPR036136">
    <property type="entry name" value="Nit/Sulf_reduc_fer-like_dom_sf"/>
</dbReference>
<keyword evidence="5" id="KW-0349">Heme</keyword>
<dbReference type="GO" id="GO:0046872">
    <property type="term" value="F:metal ion binding"/>
    <property type="evidence" value="ECO:0007669"/>
    <property type="project" value="UniProtKB-KW"/>
</dbReference>
<dbReference type="GO" id="GO:0016002">
    <property type="term" value="F:sulfite reductase activity"/>
    <property type="evidence" value="ECO:0007669"/>
    <property type="project" value="TreeGrafter"/>
</dbReference>
<keyword evidence="8" id="KW-0408">Iron</keyword>
<protein>
    <submittedName>
        <fullName evidence="13">Sulfite reductase</fullName>
    </submittedName>
</protein>
<evidence type="ECO:0000256" key="6">
    <source>
        <dbReference type="ARBA" id="ARBA00022723"/>
    </source>
</evidence>
<dbReference type="GO" id="GO:0051539">
    <property type="term" value="F:4 iron, 4 sulfur cluster binding"/>
    <property type="evidence" value="ECO:0007669"/>
    <property type="project" value="UniProtKB-KW"/>
</dbReference>
<dbReference type="STRING" id="1184151.AW736_06750"/>
<evidence type="ECO:0000256" key="9">
    <source>
        <dbReference type="ARBA" id="ARBA00023014"/>
    </source>
</evidence>
<reference evidence="13 14" key="1">
    <citation type="submission" date="2016-01" db="EMBL/GenBank/DDBJ databases">
        <title>High potential of lignocellulose degradation of a new Verrucomicrobia species.</title>
        <authorList>
            <person name="Wang Y."/>
            <person name="Shi Y."/>
            <person name="Qiu Z."/>
            <person name="Liu S."/>
            <person name="Yang H."/>
        </authorList>
    </citation>
    <scope>NUCLEOTIDE SEQUENCE [LARGE SCALE GENOMIC DNA]</scope>
    <source>
        <strain evidence="13 14">TSB47</strain>
    </source>
</reference>
<dbReference type="GO" id="GO:0009337">
    <property type="term" value="C:sulfite reductase complex (NADPH)"/>
    <property type="evidence" value="ECO:0007669"/>
    <property type="project" value="TreeGrafter"/>
</dbReference>
<evidence type="ECO:0000259" key="12">
    <source>
        <dbReference type="Pfam" id="PF03460"/>
    </source>
</evidence>
<dbReference type="PANTHER" id="PTHR11493:SF47">
    <property type="entry name" value="SULFITE REDUCTASE [NADPH] SUBUNIT BETA"/>
    <property type="match status" value="1"/>
</dbReference>
<evidence type="ECO:0000313" key="14">
    <source>
        <dbReference type="Proteomes" id="UP000078486"/>
    </source>
</evidence>
<dbReference type="Proteomes" id="UP000078486">
    <property type="component" value="Unassembled WGS sequence"/>
</dbReference>
<evidence type="ECO:0000256" key="10">
    <source>
        <dbReference type="SAM" id="MobiDB-lite"/>
    </source>
</evidence>
<dbReference type="SUPFAM" id="SSF56014">
    <property type="entry name" value="Nitrite and sulphite reductase 4Fe-4S domain-like"/>
    <property type="match status" value="2"/>
</dbReference>
<feature type="domain" description="Nitrite/sulphite reductase 4Fe-4S" evidence="11">
    <location>
        <begin position="180"/>
        <end position="339"/>
    </location>
</feature>
<evidence type="ECO:0000256" key="3">
    <source>
        <dbReference type="ARBA" id="ARBA00010429"/>
    </source>
</evidence>
<keyword evidence="14" id="KW-1185">Reference proteome</keyword>
<dbReference type="PANTHER" id="PTHR11493">
    <property type="entry name" value="SULFITE REDUCTASE [NADPH] SUBUNIT BETA-RELATED"/>
    <property type="match status" value="1"/>
</dbReference>
<feature type="region of interest" description="Disordered" evidence="10">
    <location>
        <begin position="1"/>
        <end position="20"/>
    </location>
</feature>
<dbReference type="GO" id="GO:0050311">
    <property type="term" value="F:sulfite reductase (ferredoxin) activity"/>
    <property type="evidence" value="ECO:0007669"/>
    <property type="project" value="TreeGrafter"/>
</dbReference>
<dbReference type="GO" id="GO:0020037">
    <property type="term" value="F:heme binding"/>
    <property type="evidence" value="ECO:0007669"/>
    <property type="project" value="InterPro"/>
</dbReference>